<evidence type="ECO:0000256" key="9">
    <source>
        <dbReference type="PROSITE-ProRule" id="PRU01097"/>
    </source>
</evidence>
<dbReference type="GO" id="GO:0031176">
    <property type="term" value="F:endo-1,4-beta-xylanase activity"/>
    <property type="evidence" value="ECO:0007669"/>
    <property type="project" value="UniProtKB-UniRule"/>
</dbReference>
<dbReference type="InterPro" id="IPR018208">
    <property type="entry name" value="GH11_AS_1"/>
</dbReference>
<evidence type="ECO:0000256" key="8">
    <source>
        <dbReference type="ARBA" id="ARBA00023326"/>
    </source>
</evidence>
<comment type="catalytic activity">
    <reaction evidence="1 9">
        <text>Endohydrolysis of (1-&gt;4)-beta-D-xylosidic linkages in xylans.</text>
        <dbReference type="EC" id="3.2.1.8"/>
    </reaction>
</comment>
<evidence type="ECO:0000256" key="7">
    <source>
        <dbReference type="ARBA" id="ARBA00023295"/>
    </source>
</evidence>
<keyword evidence="7 9" id="KW-0326">Glycosidase</keyword>
<accession>A0A1K1MLM9</accession>
<organism evidence="11 12">
    <name type="scientific">Ruminococcus flavefaciens</name>
    <dbReference type="NCBI Taxonomy" id="1265"/>
    <lineage>
        <taxon>Bacteria</taxon>
        <taxon>Bacillati</taxon>
        <taxon>Bacillota</taxon>
        <taxon>Clostridia</taxon>
        <taxon>Eubacteriales</taxon>
        <taxon>Oscillospiraceae</taxon>
        <taxon>Ruminococcus</taxon>
    </lineage>
</organism>
<keyword evidence="8 9" id="KW-0624">Polysaccharide degradation</keyword>
<dbReference type="PROSITE" id="PS00777">
    <property type="entry name" value="GH11_2"/>
    <property type="match status" value="1"/>
</dbReference>
<evidence type="ECO:0000259" key="10">
    <source>
        <dbReference type="PROSITE" id="PS51761"/>
    </source>
</evidence>
<dbReference type="PROSITE" id="PS51761">
    <property type="entry name" value="GH11_3"/>
    <property type="match status" value="1"/>
</dbReference>
<gene>
    <name evidence="11" type="ORF">SAMN02910280_1314</name>
</gene>
<name>A0A1K1MLM9_RUMFL</name>
<feature type="active site" description="Nucleophile" evidence="9">
    <location>
        <position position="176"/>
    </location>
</feature>
<comment type="similarity">
    <text evidence="9">Belongs to the glycosyl hydrolase 11 (cellulase G) family.</text>
</comment>
<evidence type="ECO:0000256" key="1">
    <source>
        <dbReference type="ARBA" id="ARBA00000681"/>
    </source>
</evidence>
<dbReference type="InterPro" id="IPR001137">
    <property type="entry name" value="Glyco_hydro_11"/>
</dbReference>
<dbReference type="SUPFAM" id="SSF49899">
    <property type="entry name" value="Concanavalin A-like lectins/glucanases"/>
    <property type="match status" value="1"/>
</dbReference>
<dbReference type="Pfam" id="PF00457">
    <property type="entry name" value="Glyco_hydro_11"/>
    <property type="match status" value="1"/>
</dbReference>
<dbReference type="InterPro" id="IPR008979">
    <property type="entry name" value="Galactose-bd-like_sf"/>
</dbReference>
<dbReference type="AlphaFoldDB" id="A0A1K1MLM9"/>
<evidence type="ECO:0000313" key="12">
    <source>
        <dbReference type="Proteomes" id="UP000183461"/>
    </source>
</evidence>
<keyword evidence="5 9" id="KW-0378">Hydrolase</keyword>
<dbReference type="InterPro" id="IPR033119">
    <property type="entry name" value="GH11_AS_2"/>
</dbReference>
<proteinExistence type="inferred from homology"/>
<evidence type="ECO:0000256" key="3">
    <source>
        <dbReference type="ARBA" id="ARBA00012590"/>
    </source>
</evidence>
<comment type="pathway">
    <text evidence="2 9">Glycan degradation; xylan degradation.</text>
</comment>
<dbReference type="GO" id="GO:0045493">
    <property type="term" value="P:xylan catabolic process"/>
    <property type="evidence" value="ECO:0007669"/>
    <property type="project" value="UniProtKB-UniRule"/>
</dbReference>
<sequence length="447" mass="49522">MPFQIKCKNMSNNRIDNMSSEWYNEHTRRLDFIKREENHMFKNILKKLSAVTAMVCMMSITAACSDSNKPEADSSAAPSAEPQVFTENITGTADGYDYELWKDEGDTSFTVDAKGGTFSCEWSNINNALFRRGKKYDCTQTYDQLGNISVDYGVEYEPVGNSYMCVYGWTRDPLIEFYIVESWGSWRPPGAPVSLGTVTVDGGTYDIYKTTRYEQPSIDGTQTFDQYWSVRQSKPQGEGKKIEGTISVSKHFDAWKKCGLELGNMYEVALTIEGYQSSGKATVYKNDLNVGGTYAEATDIEVTVDHDAIKKLEGAVETGTPEAVGFFDISFEEGAQGWIPRGGSLVTVDKDKASDGSQSLFVSGRTDNWNGAAIMLSSDTYKAGEAYSFKAKVMQESGSDVTMKMTMQYELDGEKYDEVALATAKSGEWLTLENPAYTIPEGAEKSA</sequence>
<dbReference type="Gene3D" id="2.60.120.260">
    <property type="entry name" value="Galactose-binding domain-like"/>
    <property type="match status" value="1"/>
</dbReference>
<dbReference type="EMBL" id="FPIP01000002">
    <property type="protein sequence ID" value="SFW23957.1"/>
    <property type="molecule type" value="Genomic_DNA"/>
</dbReference>
<feature type="active site" description="Proton donor" evidence="9">
    <location>
        <position position="273"/>
    </location>
</feature>
<dbReference type="InterPro" id="IPR013320">
    <property type="entry name" value="ConA-like_dom_sf"/>
</dbReference>
<reference evidence="11 12" key="1">
    <citation type="submission" date="2016-11" db="EMBL/GenBank/DDBJ databases">
        <authorList>
            <person name="Jaros S."/>
            <person name="Januszkiewicz K."/>
            <person name="Wedrychowicz H."/>
        </authorList>
    </citation>
    <scope>NUCLEOTIDE SEQUENCE [LARGE SCALE GENOMIC DNA]</scope>
    <source>
        <strain evidence="11 12">YL228</strain>
    </source>
</reference>
<dbReference type="InterPro" id="IPR003305">
    <property type="entry name" value="CenC_carb-bd"/>
</dbReference>
<evidence type="ECO:0000256" key="4">
    <source>
        <dbReference type="ARBA" id="ARBA00022651"/>
    </source>
</evidence>
<evidence type="ECO:0000256" key="6">
    <source>
        <dbReference type="ARBA" id="ARBA00023277"/>
    </source>
</evidence>
<dbReference type="PANTHER" id="PTHR46828:SF2">
    <property type="entry name" value="ENDO-1,4-BETA-XYLANASE A-RELATED"/>
    <property type="match status" value="1"/>
</dbReference>
<dbReference type="InterPro" id="IPR013319">
    <property type="entry name" value="GH11/12"/>
</dbReference>
<dbReference type="PRINTS" id="PR00911">
    <property type="entry name" value="GLHYDRLASE11"/>
</dbReference>
<dbReference type="InterPro" id="IPR033123">
    <property type="entry name" value="GH11_dom"/>
</dbReference>
<dbReference type="EC" id="3.2.1.8" evidence="3 9"/>
<keyword evidence="4 9" id="KW-0858">Xylan degradation</keyword>
<dbReference type="Pfam" id="PF02018">
    <property type="entry name" value="CBM_4_9"/>
    <property type="match status" value="1"/>
</dbReference>
<dbReference type="PROSITE" id="PS00776">
    <property type="entry name" value="GH11_1"/>
    <property type="match status" value="1"/>
</dbReference>
<protein>
    <recommendedName>
        <fullName evidence="3 9">endo-1,4-beta-xylanase</fullName>
        <ecNumber evidence="3 9">3.2.1.8</ecNumber>
    </recommendedName>
</protein>
<evidence type="ECO:0000313" key="11">
    <source>
        <dbReference type="EMBL" id="SFW23957.1"/>
    </source>
</evidence>
<evidence type="ECO:0000256" key="2">
    <source>
        <dbReference type="ARBA" id="ARBA00004851"/>
    </source>
</evidence>
<keyword evidence="6 9" id="KW-0119">Carbohydrate metabolism</keyword>
<dbReference type="Proteomes" id="UP000183461">
    <property type="component" value="Unassembled WGS sequence"/>
</dbReference>
<feature type="domain" description="GH11" evidence="10">
    <location>
        <begin position="84"/>
        <end position="286"/>
    </location>
</feature>
<evidence type="ECO:0000256" key="5">
    <source>
        <dbReference type="ARBA" id="ARBA00022801"/>
    </source>
</evidence>
<dbReference type="Gene3D" id="2.60.120.180">
    <property type="match status" value="1"/>
</dbReference>
<dbReference type="UniPathway" id="UPA00114"/>
<dbReference type="PANTHER" id="PTHR46828">
    <property type="entry name" value="ENDO-1,4-BETA-XYLANASE A-RELATED"/>
    <property type="match status" value="1"/>
</dbReference>
<dbReference type="SUPFAM" id="SSF49785">
    <property type="entry name" value="Galactose-binding domain-like"/>
    <property type="match status" value="1"/>
</dbReference>